<feature type="transmembrane region" description="Helical" evidence="1">
    <location>
        <begin position="370"/>
        <end position="392"/>
    </location>
</feature>
<organism evidence="3 4">
    <name type="scientific">Massarina eburnea CBS 473.64</name>
    <dbReference type="NCBI Taxonomy" id="1395130"/>
    <lineage>
        <taxon>Eukaryota</taxon>
        <taxon>Fungi</taxon>
        <taxon>Dikarya</taxon>
        <taxon>Ascomycota</taxon>
        <taxon>Pezizomycotina</taxon>
        <taxon>Dothideomycetes</taxon>
        <taxon>Pleosporomycetidae</taxon>
        <taxon>Pleosporales</taxon>
        <taxon>Massarineae</taxon>
        <taxon>Massarinaceae</taxon>
        <taxon>Massarina</taxon>
    </lineage>
</organism>
<name>A0A6A6RKF2_9PLEO</name>
<evidence type="ECO:0000313" key="3">
    <source>
        <dbReference type="EMBL" id="KAF2635646.1"/>
    </source>
</evidence>
<keyword evidence="1" id="KW-1133">Transmembrane helix</keyword>
<keyword evidence="4" id="KW-1185">Reference proteome</keyword>
<accession>A0A6A6RKF2</accession>
<dbReference type="EMBL" id="MU006805">
    <property type="protein sequence ID" value="KAF2635646.1"/>
    <property type="molecule type" value="Genomic_DNA"/>
</dbReference>
<dbReference type="Proteomes" id="UP000799753">
    <property type="component" value="Unassembled WGS sequence"/>
</dbReference>
<dbReference type="OrthoDB" id="9451547at2759"/>
<sequence length="463" mass="51787">MTSHFRLAFVLLGASLVFAAGVMASTNTDNTTVANIVGWEAGPDTRGTLSLVWSCVITIFACTSTVLHLNVPGREDSTSLRVWRKMKWMVITILFPEFIFAKAVCDLRQALAELRDFGDDIQEINGKTKRTLQPPSGDLQIDTAQEMNSKVWKTVQKWTIFHSYYAQMGGLLVPNWSWEPSYGVLTGTVLNAQLQWSSDSDSPLKHLVLSEKDIQDTSKADWSLKSIAVLQIAWLVLSVAVRALTGLPITQLEIATIAFAIMAILTYVTSWWKPKGVSEPKIVQCVSPDKMRIMYTPRIQYMSLWFWSPARSAEGWQRTDCNKRVPNDAILVKGDTPSITVLLAASSLLFGGLHCLAWNFEFPSRTELTCWRVGCLISAVLPAVTVGISTFLSYLSTKYLNQQCFRIFVKEELKDLPEMPSECGILYTSSRLLTIILLFTSLRAVPADVYRTTSWVSFLPNIS</sequence>
<keyword evidence="2" id="KW-0732">Signal</keyword>
<proteinExistence type="predicted"/>
<evidence type="ECO:0000256" key="1">
    <source>
        <dbReference type="SAM" id="Phobius"/>
    </source>
</evidence>
<feature type="transmembrane region" description="Helical" evidence="1">
    <location>
        <begin position="339"/>
        <end position="358"/>
    </location>
</feature>
<keyword evidence="1" id="KW-0812">Transmembrane</keyword>
<dbReference type="PANTHER" id="PTHR35043:SF8">
    <property type="entry name" value="DUF4220 DOMAIN-CONTAINING PROTEIN"/>
    <property type="match status" value="1"/>
</dbReference>
<dbReference type="AlphaFoldDB" id="A0A6A6RKF2"/>
<gene>
    <name evidence="3" type="ORF">P280DRAFT_436914</name>
</gene>
<feature type="transmembrane region" description="Helical" evidence="1">
    <location>
        <begin position="252"/>
        <end position="272"/>
    </location>
</feature>
<evidence type="ECO:0000256" key="2">
    <source>
        <dbReference type="SAM" id="SignalP"/>
    </source>
</evidence>
<dbReference type="PANTHER" id="PTHR35043">
    <property type="entry name" value="TRANSCRIPTION FACTOR DOMAIN-CONTAINING PROTEIN"/>
    <property type="match status" value="1"/>
</dbReference>
<feature type="transmembrane region" description="Helical" evidence="1">
    <location>
        <begin position="227"/>
        <end position="245"/>
    </location>
</feature>
<keyword evidence="1" id="KW-0472">Membrane</keyword>
<feature type="transmembrane region" description="Helical" evidence="1">
    <location>
        <begin position="48"/>
        <end position="67"/>
    </location>
</feature>
<reference evidence="3" key="1">
    <citation type="journal article" date="2020" name="Stud. Mycol.">
        <title>101 Dothideomycetes genomes: a test case for predicting lifestyles and emergence of pathogens.</title>
        <authorList>
            <person name="Haridas S."/>
            <person name="Albert R."/>
            <person name="Binder M."/>
            <person name="Bloem J."/>
            <person name="Labutti K."/>
            <person name="Salamov A."/>
            <person name="Andreopoulos B."/>
            <person name="Baker S."/>
            <person name="Barry K."/>
            <person name="Bills G."/>
            <person name="Bluhm B."/>
            <person name="Cannon C."/>
            <person name="Castanera R."/>
            <person name="Culley D."/>
            <person name="Daum C."/>
            <person name="Ezra D."/>
            <person name="Gonzalez J."/>
            <person name="Henrissat B."/>
            <person name="Kuo A."/>
            <person name="Liang C."/>
            <person name="Lipzen A."/>
            <person name="Lutzoni F."/>
            <person name="Magnuson J."/>
            <person name="Mondo S."/>
            <person name="Nolan M."/>
            <person name="Ohm R."/>
            <person name="Pangilinan J."/>
            <person name="Park H.-J."/>
            <person name="Ramirez L."/>
            <person name="Alfaro M."/>
            <person name="Sun H."/>
            <person name="Tritt A."/>
            <person name="Yoshinaga Y."/>
            <person name="Zwiers L.-H."/>
            <person name="Turgeon B."/>
            <person name="Goodwin S."/>
            <person name="Spatafora J."/>
            <person name="Crous P."/>
            <person name="Grigoriev I."/>
        </authorList>
    </citation>
    <scope>NUCLEOTIDE SEQUENCE</scope>
    <source>
        <strain evidence="3">CBS 473.64</strain>
    </source>
</reference>
<evidence type="ECO:0008006" key="5">
    <source>
        <dbReference type="Google" id="ProtNLM"/>
    </source>
</evidence>
<evidence type="ECO:0000313" key="4">
    <source>
        <dbReference type="Proteomes" id="UP000799753"/>
    </source>
</evidence>
<protein>
    <recommendedName>
        <fullName evidence="5">Integral membrane protein</fullName>
    </recommendedName>
</protein>
<feature type="chain" id="PRO_5025443326" description="Integral membrane protein" evidence="2">
    <location>
        <begin position="20"/>
        <end position="463"/>
    </location>
</feature>
<feature type="signal peptide" evidence="2">
    <location>
        <begin position="1"/>
        <end position="19"/>
    </location>
</feature>